<evidence type="ECO:0000313" key="2">
    <source>
        <dbReference type="Proteomes" id="UP000220797"/>
    </source>
</evidence>
<dbReference type="Proteomes" id="UP000220797">
    <property type="component" value="Unassembled WGS sequence"/>
</dbReference>
<dbReference type="AlphaFoldDB" id="A0A1J1GPC6"/>
<dbReference type="GeneID" id="39732390"/>
<dbReference type="OrthoDB" id="371612at2759"/>
<evidence type="ECO:0000313" key="1">
    <source>
        <dbReference type="EMBL" id="CRG94156.1"/>
    </source>
</evidence>
<dbReference type="VEuPathDB" id="PlasmoDB:PGAL8A_00386000"/>
<name>A0A1J1GPC6_PLAGA</name>
<dbReference type="RefSeq" id="XP_028526977.1">
    <property type="nucleotide sequence ID" value="XM_028670202.1"/>
</dbReference>
<gene>
    <name evidence="1" type="ORF">PGAL8A_00386000</name>
</gene>
<protein>
    <submittedName>
        <fullName evidence="1">Uncharacterized protein</fullName>
    </submittedName>
</protein>
<proteinExistence type="predicted"/>
<reference evidence="1" key="1">
    <citation type="submission" date="2015-04" db="EMBL/GenBank/DDBJ databases">
        <authorList>
            <consortium name="Pathogen Informatics"/>
        </authorList>
    </citation>
    <scope>NUCLEOTIDE SEQUENCE [LARGE SCALE GENOMIC DNA]</scope>
    <source>
        <strain evidence="1">8A</strain>
    </source>
</reference>
<comment type="caution">
    <text evidence="1">The sequence shown here is derived from an EMBL/GenBank/DDBJ whole genome shotgun (WGS) entry which is preliminary data.</text>
</comment>
<sequence>MKYKKRNINSVIENNVGNKNLKLYENIKNLINLLHKYTSNDNLDDISDFLASSYKNFLIDSIYEEINYCPKHELNHLICICLDIIKNNHKEFKYQNIYFICLNTLFILLNKSSDNTNFIEFLVFKIFLDLVNQNEWTEYNHIKIFAKLNYINLFIISNTFEKYISNDDYLSICSFKKIINNTYVQRYIDGEEIFIKNSNIYNKNELNKNIKDDNEKIEKYFNFNFLIKKHRLSNLFSETNHKNINSISNYKYNEKRTYKKIKIFNYKDSTENKVFYINKKFTPTSNILSDNLILEIYRTIINLVVRYDLTIYIIYECVNIILSMCKLCNQELIVHDFLFVYKFYIKNDKKCSERFIMFVILLIGKCQNKYQKSLFLKLIKSFNSFLYLLNTKNSDLCMFTKEALLTLKFLKFEFNNEEALSEEKSAHIIKVNKKLNLENEFIRIMNLVLFHLNFIYDISKKKKLDRKIIELQYDNFFKNLGEDILLKSYINEEIKIKKEKLFFSCENRLNKNTLIINNISEIENIVKTFDCFFTFIHNIKWYICFIFFFINTLNSIEKINEKLSFRLSKEFFFLIKNLFIQATYVFEIIEKKEGIANDEDINVIIDSIYIENEKNYNKSKILLLFEEKKIQKMIENIKIKSKLRNVNSIFVLLEDLYFVIINFLMPIKKKWVFFDSSNFYFFKKLLLRISYFYYKNVKCEQFIQIFFFESFFSRIKKKIKYELYRRKIDRHIFRNTLLIQNQNIKWIDIKSRYISLKVAAYFTFCLDFLKTVTLFDEKNNDILKNSKNKKRIINICKVQLLKYKFFLSSKTSNNCFSLSVVILYHLYLNIYKNKRNKKLLNDIILLLFLCTKKSLYNIKKENVIFYNNDLVKSKKCHKKKRSINTSLREINNVWDKENKGHIIITKKFEKPFEEYYLNSSLHIFITCLNTITNIIKLNIINNQIHYKNIIIKKSKIKEQKKKKKKYKKNKSNITLINYKYIRNLCNYILKKTHNDFFYSIRKYILSFIQHFISLNTILILKYKFKNSLDIKKIIDFCLYNILTDYDLNVFSIIYSIAFSLKKYISLCATKIKKSNYYFTLCDDLIFQILDHYYTYDYTSTNLWEEYISKLVSFDSLKHTMVDCPGE</sequence>
<dbReference type="EMBL" id="CVMV01000022">
    <property type="protein sequence ID" value="CRG94156.1"/>
    <property type="molecule type" value="Genomic_DNA"/>
</dbReference>
<keyword evidence="2" id="KW-1185">Reference proteome</keyword>
<organism evidence="1 2">
    <name type="scientific">Plasmodium gallinaceum</name>
    <dbReference type="NCBI Taxonomy" id="5849"/>
    <lineage>
        <taxon>Eukaryota</taxon>
        <taxon>Sar</taxon>
        <taxon>Alveolata</taxon>
        <taxon>Apicomplexa</taxon>
        <taxon>Aconoidasida</taxon>
        <taxon>Haemosporida</taxon>
        <taxon>Plasmodiidae</taxon>
        <taxon>Plasmodium</taxon>
        <taxon>Plasmodium (Haemamoeba)</taxon>
    </lineage>
</organism>
<accession>A0A1J1GPC6</accession>